<organism evidence="11 12">
    <name type="scientific">Cylicocyclus nassatus</name>
    <name type="common">Nematode worm</name>
    <dbReference type="NCBI Taxonomy" id="53992"/>
    <lineage>
        <taxon>Eukaryota</taxon>
        <taxon>Metazoa</taxon>
        <taxon>Ecdysozoa</taxon>
        <taxon>Nematoda</taxon>
        <taxon>Chromadorea</taxon>
        <taxon>Rhabditida</taxon>
        <taxon>Rhabditina</taxon>
        <taxon>Rhabditomorpha</taxon>
        <taxon>Strongyloidea</taxon>
        <taxon>Strongylidae</taxon>
        <taxon>Cylicocyclus</taxon>
    </lineage>
</organism>
<proteinExistence type="inferred from homology"/>
<dbReference type="GO" id="GO:0034394">
    <property type="term" value="P:protein localization to cell surface"/>
    <property type="evidence" value="ECO:0007669"/>
    <property type="project" value="TreeGrafter"/>
</dbReference>
<keyword evidence="4" id="KW-0256">Endoplasmic reticulum</keyword>
<dbReference type="PANTHER" id="PTHR21723">
    <property type="entry name" value="RESISTANCE TO INHIBITORS OF CHOLINESTERASE PROTEIN 3 RIC3"/>
    <property type="match status" value="1"/>
</dbReference>
<reference evidence="11" key="1">
    <citation type="submission" date="2023-07" db="EMBL/GenBank/DDBJ databases">
        <authorList>
            <consortium name="CYATHOMIX"/>
        </authorList>
    </citation>
    <scope>NUCLEOTIDE SEQUENCE</scope>
    <source>
        <strain evidence="11">N/A</strain>
    </source>
</reference>
<evidence type="ECO:0000256" key="6">
    <source>
        <dbReference type="ARBA" id="ARBA00023136"/>
    </source>
</evidence>
<dbReference type="GO" id="GO:0045202">
    <property type="term" value="C:synapse"/>
    <property type="evidence" value="ECO:0007669"/>
    <property type="project" value="GOC"/>
</dbReference>
<keyword evidence="5 9" id="KW-1133">Transmembrane helix</keyword>
<evidence type="ECO:0000259" key="10">
    <source>
        <dbReference type="Pfam" id="PF15361"/>
    </source>
</evidence>
<evidence type="ECO:0000256" key="2">
    <source>
        <dbReference type="ARBA" id="ARBA00008538"/>
    </source>
</evidence>
<dbReference type="EMBL" id="CATQJL010000305">
    <property type="protein sequence ID" value="CAJ0602645.1"/>
    <property type="molecule type" value="Genomic_DNA"/>
</dbReference>
<evidence type="ECO:0000256" key="1">
    <source>
        <dbReference type="ARBA" id="ARBA00004586"/>
    </source>
</evidence>
<name>A0AA36M9Q1_CYLNA</name>
<keyword evidence="3 9" id="KW-0812">Transmembrane</keyword>
<dbReference type="InterPro" id="IPR032763">
    <property type="entry name" value="RIC3_N"/>
</dbReference>
<dbReference type="Pfam" id="PF15361">
    <property type="entry name" value="RIC3"/>
    <property type="match status" value="1"/>
</dbReference>
<feature type="compositionally biased region" description="Basic residues" evidence="8">
    <location>
        <begin position="323"/>
        <end position="333"/>
    </location>
</feature>
<feature type="region of interest" description="Disordered" evidence="8">
    <location>
        <begin position="262"/>
        <end position="378"/>
    </location>
</feature>
<evidence type="ECO:0000313" key="12">
    <source>
        <dbReference type="Proteomes" id="UP001176961"/>
    </source>
</evidence>
<feature type="transmembrane region" description="Helical" evidence="9">
    <location>
        <begin position="42"/>
        <end position="61"/>
    </location>
</feature>
<keyword evidence="12" id="KW-1185">Reference proteome</keyword>
<feature type="region of interest" description="Disordered" evidence="8">
    <location>
        <begin position="72"/>
        <end position="105"/>
    </location>
</feature>
<comment type="caution">
    <text evidence="11">The sequence shown here is derived from an EMBL/GenBank/DDBJ whole genome shotgun (WGS) entry which is preliminary data.</text>
</comment>
<dbReference type="GO" id="GO:0007271">
    <property type="term" value="P:synaptic transmission, cholinergic"/>
    <property type="evidence" value="ECO:0007669"/>
    <property type="project" value="TreeGrafter"/>
</dbReference>
<dbReference type="GO" id="GO:0043005">
    <property type="term" value="C:neuron projection"/>
    <property type="evidence" value="ECO:0007669"/>
    <property type="project" value="TreeGrafter"/>
</dbReference>
<dbReference type="InterPro" id="IPR026160">
    <property type="entry name" value="Ric3"/>
</dbReference>
<feature type="compositionally biased region" description="Acidic residues" evidence="8">
    <location>
        <begin position="289"/>
        <end position="300"/>
    </location>
</feature>
<accession>A0AA36M9Q1</accession>
<keyword evidence="7" id="KW-0175">Coiled coil</keyword>
<feature type="coiled-coil region" evidence="7">
    <location>
        <begin position="176"/>
        <end position="210"/>
    </location>
</feature>
<feature type="compositionally biased region" description="Pro residues" evidence="8">
    <location>
        <begin position="76"/>
        <end position="85"/>
    </location>
</feature>
<feature type="transmembrane region" description="Helical" evidence="9">
    <location>
        <begin position="124"/>
        <end position="145"/>
    </location>
</feature>
<evidence type="ECO:0000256" key="5">
    <source>
        <dbReference type="ARBA" id="ARBA00022989"/>
    </source>
</evidence>
<evidence type="ECO:0000256" key="9">
    <source>
        <dbReference type="SAM" id="Phobius"/>
    </source>
</evidence>
<dbReference type="AlphaFoldDB" id="A0AA36M9Q1"/>
<dbReference type="GO" id="GO:0043025">
    <property type="term" value="C:neuronal cell body"/>
    <property type="evidence" value="ECO:0007669"/>
    <property type="project" value="TreeGrafter"/>
</dbReference>
<feature type="compositionally biased region" description="Acidic residues" evidence="8">
    <location>
        <begin position="338"/>
        <end position="358"/>
    </location>
</feature>
<evidence type="ECO:0000256" key="7">
    <source>
        <dbReference type="SAM" id="Coils"/>
    </source>
</evidence>
<gene>
    <name evidence="11" type="ORF">CYNAS_LOCUS14628</name>
</gene>
<dbReference type="GO" id="GO:0005789">
    <property type="term" value="C:endoplasmic reticulum membrane"/>
    <property type="evidence" value="ECO:0007669"/>
    <property type="project" value="UniProtKB-SubCell"/>
</dbReference>
<keyword evidence="6 9" id="KW-0472">Membrane</keyword>
<feature type="region of interest" description="Disordered" evidence="8">
    <location>
        <begin position="215"/>
        <end position="242"/>
    </location>
</feature>
<evidence type="ECO:0000256" key="8">
    <source>
        <dbReference type="SAM" id="MobiDB-lite"/>
    </source>
</evidence>
<protein>
    <recommendedName>
        <fullName evidence="10">Resistance to inhibitors of cholinesterase protein 3 N-terminal domain-containing protein</fullName>
    </recommendedName>
</protein>
<feature type="domain" description="Resistance to inhibitors of cholinesterase protein 3 N-terminal" evidence="10">
    <location>
        <begin position="49"/>
        <end position="202"/>
    </location>
</feature>
<dbReference type="Proteomes" id="UP001176961">
    <property type="component" value="Unassembled WGS sequence"/>
</dbReference>
<feature type="region of interest" description="Disordered" evidence="8">
    <location>
        <begin position="1"/>
        <end position="33"/>
    </location>
</feature>
<evidence type="ECO:0000313" key="11">
    <source>
        <dbReference type="EMBL" id="CAJ0602645.1"/>
    </source>
</evidence>
<comment type="subcellular location">
    <subcellularLocation>
        <location evidence="1">Endoplasmic reticulum membrane</location>
    </subcellularLocation>
</comment>
<evidence type="ECO:0000256" key="4">
    <source>
        <dbReference type="ARBA" id="ARBA00022824"/>
    </source>
</evidence>
<sequence length="378" mass="43346">MTSKKLCIIPKMPDRGRERERKRRRRYSDEEDDDNGFTGWKLGLVVGVIVVCFAMLYPTVIHPMLMGFMGRKEPPRPTPSRPPVHPGMGGPAMHARPGGGRGDIHPAMRMAQQQAETQSGGRGMFTWMLPLYTVGVVIFLLYTLFKTKSKKKRRSRYDDSEYSSDDGDEYNDRLKKKIGKRKLRGLQERLQQTEEAMNKILEQLEAVQAAGALVEGEQDTATKTGENKENSEPKPNLNAKNDQYINDLEKALRDFKVLSDAYEEEKGLRKKRRSGSEDDTSTEELISGSDEEESEEEEEEQTRKKKKHTKKHSDDSEEESNGKGKKKAQKKKRKEESDEHEDEQQELTEETNLLEEESEPSRATQPSSKNVRRRARKV</sequence>
<dbReference type="PANTHER" id="PTHR21723:SF3">
    <property type="entry name" value="PROTEIN RIC-3"/>
    <property type="match status" value="1"/>
</dbReference>
<evidence type="ECO:0000256" key="3">
    <source>
        <dbReference type="ARBA" id="ARBA00022692"/>
    </source>
</evidence>
<comment type="similarity">
    <text evidence="2">Belongs to the ric-3 family.</text>
</comment>